<evidence type="ECO:0000313" key="1">
    <source>
        <dbReference type="EMBL" id="CAB0001191.1"/>
    </source>
</evidence>
<gene>
    <name evidence="1" type="ORF">NTEN_LOCUS6978</name>
</gene>
<dbReference type="OrthoDB" id="336321at2759"/>
<dbReference type="AlphaFoldDB" id="A0A6H5GGM5"/>
<dbReference type="Gene3D" id="4.10.1000.10">
    <property type="entry name" value="Zinc finger, CCCH-type"/>
    <property type="match status" value="1"/>
</dbReference>
<sequence>MASLVADYGVSSGESSEDSEPENNDEKLEQTSNERLPPPLFSDKIKNSVFVNPFLEAENAKFAVLEKHVKMVPQSNGREHRKTCWMFKKGNCRFGKKCRFIHQEDVVGAGAADVKEVNYTQNQNDDSKDRQVDDEDDEPQKKKKRPGLTQGLVPGKRVMAMYRKQKEYSN</sequence>
<organism evidence="1 2">
    <name type="scientific">Nesidiocoris tenuis</name>
    <dbReference type="NCBI Taxonomy" id="355587"/>
    <lineage>
        <taxon>Eukaryota</taxon>
        <taxon>Metazoa</taxon>
        <taxon>Ecdysozoa</taxon>
        <taxon>Arthropoda</taxon>
        <taxon>Hexapoda</taxon>
        <taxon>Insecta</taxon>
        <taxon>Pterygota</taxon>
        <taxon>Neoptera</taxon>
        <taxon>Paraneoptera</taxon>
        <taxon>Hemiptera</taxon>
        <taxon>Heteroptera</taxon>
        <taxon>Panheteroptera</taxon>
        <taxon>Cimicomorpha</taxon>
        <taxon>Miridae</taxon>
        <taxon>Dicyphina</taxon>
        <taxon>Nesidiocoris</taxon>
    </lineage>
</organism>
<evidence type="ECO:0000313" key="2">
    <source>
        <dbReference type="Proteomes" id="UP000479000"/>
    </source>
</evidence>
<dbReference type="Pfam" id="PF18044">
    <property type="entry name" value="zf-CCCH_4"/>
    <property type="match status" value="1"/>
</dbReference>
<dbReference type="PROSITE" id="PS50103">
    <property type="entry name" value="ZF_C3H1"/>
    <property type="match status" value="1"/>
</dbReference>
<reference evidence="1 2" key="1">
    <citation type="submission" date="2020-02" db="EMBL/GenBank/DDBJ databases">
        <authorList>
            <person name="Ferguson B K."/>
        </authorList>
    </citation>
    <scope>NUCLEOTIDE SEQUENCE [LARGE SCALE GENOMIC DNA]</scope>
</reference>
<dbReference type="GO" id="GO:0008270">
    <property type="term" value="F:zinc ion binding"/>
    <property type="evidence" value="ECO:0007669"/>
    <property type="project" value="UniProtKB-KW"/>
</dbReference>
<dbReference type="EMBL" id="CADCXU010010440">
    <property type="protein sequence ID" value="CAB0001191.1"/>
    <property type="molecule type" value="Genomic_DNA"/>
</dbReference>
<keyword evidence="2" id="KW-1185">Reference proteome</keyword>
<protein>
    <submittedName>
        <fullName evidence="1">Uncharacterized protein</fullName>
    </submittedName>
</protein>
<dbReference type="Proteomes" id="UP000479000">
    <property type="component" value="Unassembled WGS sequence"/>
</dbReference>
<dbReference type="InterPro" id="IPR041367">
    <property type="entry name" value="Znf-CCCH_4"/>
</dbReference>
<dbReference type="InterPro" id="IPR000571">
    <property type="entry name" value="Znf_CCCH"/>
</dbReference>
<accession>A0A6H5GGM5</accession>
<dbReference type="InterPro" id="IPR036855">
    <property type="entry name" value="Znf_CCCH_sf"/>
</dbReference>
<dbReference type="SUPFAM" id="SSF90229">
    <property type="entry name" value="CCCH zinc finger"/>
    <property type="match status" value="1"/>
</dbReference>
<name>A0A6H5GGM5_9HEMI</name>
<proteinExistence type="predicted"/>